<evidence type="ECO:0000313" key="2">
    <source>
        <dbReference type="EMBL" id="CAG7785316.1"/>
    </source>
</evidence>
<name>A0A8J2KFZ8_9HEXA</name>
<keyword evidence="3" id="KW-1185">Reference proteome</keyword>
<dbReference type="AlphaFoldDB" id="A0A8J2KFZ8"/>
<feature type="signal peptide" evidence="1">
    <location>
        <begin position="1"/>
        <end position="15"/>
    </location>
</feature>
<accession>A0A8J2KFZ8</accession>
<proteinExistence type="predicted"/>
<feature type="non-terminal residue" evidence="2">
    <location>
        <position position="1"/>
    </location>
</feature>
<evidence type="ECO:0000313" key="3">
    <source>
        <dbReference type="Proteomes" id="UP000708208"/>
    </source>
</evidence>
<gene>
    <name evidence="2" type="ORF">AFUS01_LOCUS23948</name>
</gene>
<feature type="chain" id="PRO_5035305935" evidence="1">
    <location>
        <begin position="16"/>
        <end position="23"/>
    </location>
</feature>
<organism evidence="2 3">
    <name type="scientific">Allacma fusca</name>
    <dbReference type="NCBI Taxonomy" id="39272"/>
    <lineage>
        <taxon>Eukaryota</taxon>
        <taxon>Metazoa</taxon>
        <taxon>Ecdysozoa</taxon>
        <taxon>Arthropoda</taxon>
        <taxon>Hexapoda</taxon>
        <taxon>Collembola</taxon>
        <taxon>Symphypleona</taxon>
        <taxon>Sminthuridae</taxon>
        <taxon>Allacma</taxon>
    </lineage>
</organism>
<protein>
    <submittedName>
        <fullName evidence="2">Uncharacterized protein</fullName>
    </submittedName>
</protein>
<sequence>MKAIILLALIAVAAAAVPSRPKA</sequence>
<dbReference type="EMBL" id="CAJVCH010293729">
    <property type="protein sequence ID" value="CAG7785316.1"/>
    <property type="molecule type" value="Genomic_DNA"/>
</dbReference>
<comment type="caution">
    <text evidence="2">The sequence shown here is derived from an EMBL/GenBank/DDBJ whole genome shotgun (WGS) entry which is preliminary data.</text>
</comment>
<keyword evidence="1" id="KW-0732">Signal</keyword>
<evidence type="ECO:0000256" key="1">
    <source>
        <dbReference type="SAM" id="SignalP"/>
    </source>
</evidence>
<dbReference type="Proteomes" id="UP000708208">
    <property type="component" value="Unassembled WGS sequence"/>
</dbReference>
<reference evidence="2" key="1">
    <citation type="submission" date="2021-06" db="EMBL/GenBank/DDBJ databases">
        <authorList>
            <person name="Hodson N. C."/>
            <person name="Mongue J. A."/>
            <person name="Jaron S. K."/>
        </authorList>
    </citation>
    <scope>NUCLEOTIDE SEQUENCE</scope>
</reference>